<evidence type="ECO:0000256" key="1">
    <source>
        <dbReference type="ARBA" id="ARBA00022630"/>
    </source>
</evidence>
<dbReference type="PANTHER" id="PTHR11632:SF73">
    <property type="entry name" value="BLR3196 PROTEIN"/>
    <property type="match status" value="1"/>
</dbReference>
<feature type="domain" description="FAD-dependent oxidoreductase 2 FAD-binding" evidence="3">
    <location>
        <begin position="31"/>
        <end position="146"/>
    </location>
</feature>
<comment type="caution">
    <text evidence="4">The sequence shown here is derived from an EMBL/GenBank/DDBJ whole genome shotgun (WGS) entry which is preliminary data.</text>
</comment>
<dbReference type="InterPro" id="IPR003953">
    <property type="entry name" value="FAD-dep_OxRdtase_2_FAD-bd"/>
</dbReference>
<dbReference type="GO" id="GO:0005886">
    <property type="term" value="C:plasma membrane"/>
    <property type="evidence" value="ECO:0007669"/>
    <property type="project" value="TreeGrafter"/>
</dbReference>
<dbReference type="InterPro" id="IPR036188">
    <property type="entry name" value="FAD/NAD-bd_sf"/>
</dbReference>
<dbReference type="GO" id="GO:0009061">
    <property type="term" value="P:anaerobic respiration"/>
    <property type="evidence" value="ECO:0007669"/>
    <property type="project" value="TreeGrafter"/>
</dbReference>
<evidence type="ECO:0000313" key="4">
    <source>
        <dbReference type="EMBL" id="GAI01321.1"/>
    </source>
</evidence>
<dbReference type="AlphaFoldDB" id="X1L600"/>
<dbReference type="GO" id="GO:0000104">
    <property type="term" value="F:succinate dehydrogenase activity"/>
    <property type="evidence" value="ECO:0007669"/>
    <property type="project" value="TreeGrafter"/>
</dbReference>
<reference evidence="4" key="1">
    <citation type="journal article" date="2014" name="Front. Microbiol.">
        <title>High frequency of phylogenetically diverse reductive dehalogenase-homologous genes in deep subseafloor sedimentary metagenomes.</title>
        <authorList>
            <person name="Kawai M."/>
            <person name="Futagami T."/>
            <person name="Toyoda A."/>
            <person name="Takaki Y."/>
            <person name="Nishi S."/>
            <person name="Hori S."/>
            <person name="Arai W."/>
            <person name="Tsubouchi T."/>
            <person name="Morono Y."/>
            <person name="Uchiyama I."/>
            <person name="Ito T."/>
            <person name="Fujiyama A."/>
            <person name="Inagaki F."/>
            <person name="Takami H."/>
        </authorList>
    </citation>
    <scope>NUCLEOTIDE SEQUENCE</scope>
    <source>
        <strain evidence="4">Expedition CK06-06</strain>
    </source>
</reference>
<keyword evidence="2" id="KW-0560">Oxidoreductase</keyword>
<dbReference type="InterPro" id="IPR030664">
    <property type="entry name" value="SdhA/FrdA/AprA"/>
</dbReference>
<dbReference type="SUPFAM" id="SSF51905">
    <property type="entry name" value="FAD/NAD(P)-binding domain"/>
    <property type="match status" value="1"/>
</dbReference>
<dbReference type="Pfam" id="PF00890">
    <property type="entry name" value="FAD_binding_2"/>
    <property type="match status" value="1"/>
</dbReference>
<evidence type="ECO:0000259" key="3">
    <source>
        <dbReference type="Pfam" id="PF00890"/>
    </source>
</evidence>
<protein>
    <recommendedName>
        <fullName evidence="3">FAD-dependent oxidoreductase 2 FAD-binding domain-containing protein</fullName>
    </recommendedName>
</protein>
<name>X1L600_9ZZZZ</name>
<proteinExistence type="predicted"/>
<gene>
    <name evidence="4" type="ORF">S06H3_07962</name>
</gene>
<keyword evidence="1" id="KW-0285">Flavoprotein</keyword>
<evidence type="ECO:0000256" key="2">
    <source>
        <dbReference type="ARBA" id="ARBA00023002"/>
    </source>
</evidence>
<dbReference type="GO" id="GO:0050660">
    <property type="term" value="F:flavin adenine dinucleotide binding"/>
    <property type="evidence" value="ECO:0007669"/>
    <property type="project" value="TreeGrafter"/>
</dbReference>
<dbReference type="GO" id="GO:0009055">
    <property type="term" value="F:electron transfer activity"/>
    <property type="evidence" value="ECO:0007669"/>
    <property type="project" value="TreeGrafter"/>
</dbReference>
<dbReference type="Gene3D" id="3.50.50.60">
    <property type="entry name" value="FAD/NAD(P)-binding domain"/>
    <property type="match status" value="1"/>
</dbReference>
<feature type="non-terminal residue" evidence="4">
    <location>
        <position position="1"/>
    </location>
</feature>
<feature type="non-terminal residue" evidence="4">
    <location>
        <position position="364"/>
    </location>
</feature>
<sequence length="364" mass="40259">GVKVRDVDDEFIGAEFRDEKTKLMFAYDYENKHCIRVNGGAKIKAALYNELKRLGVEIHNRVMATSLLTEGGKQGARVVGATGVNVRTGEFYIFKAKATILCTAKPLRLWVFSTELQGFASVHDDPNCAGDGHAMAWKAGAEFTMMEISIPYAGGFRYPPYGAGNAHNTWYACNIVDANGKEVPWVDRDGRPLKTLSERYRPAPGQKFFLMNPGASPYEYRGPTLIPDLPERIKKGEFVLPLYADLPSMPEHERRALWGLMVGNEGKTRIAVYDVYGKAGFDPDKDMLQANVLPPDAYTFVPWWHNLIPVPQWREPGFVNSGGVVFDWDLKTTLEGLYAAGMQLAGGADHAASAATGRYAGRKA</sequence>
<accession>X1L600</accession>
<dbReference type="EMBL" id="BARV01003292">
    <property type="protein sequence ID" value="GAI01321.1"/>
    <property type="molecule type" value="Genomic_DNA"/>
</dbReference>
<organism evidence="4">
    <name type="scientific">marine sediment metagenome</name>
    <dbReference type="NCBI Taxonomy" id="412755"/>
    <lineage>
        <taxon>unclassified sequences</taxon>
        <taxon>metagenomes</taxon>
        <taxon>ecological metagenomes</taxon>
    </lineage>
</organism>
<dbReference type="PANTHER" id="PTHR11632">
    <property type="entry name" value="SUCCINATE DEHYDROGENASE 2 FLAVOPROTEIN SUBUNIT"/>
    <property type="match status" value="1"/>
</dbReference>